<dbReference type="Pfam" id="PF02176">
    <property type="entry name" value="zf-TRAF"/>
    <property type="match status" value="1"/>
</dbReference>
<evidence type="ECO:0000259" key="9">
    <source>
        <dbReference type="PROSITE" id="PS50089"/>
    </source>
</evidence>
<dbReference type="InterPro" id="IPR001841">
    <property type="entry name" value="Znf_RING"/>
</dbReference>
<dbReference type="Gene3D" id="3.30.40.10">
    <property type="entry name" value="Zinc/RING finger domain, C3HC4 (zinc finger)"/>
    <property type="match status" value="3"/>
</dbReference>
<evidence type="ECO:0000256" key="1">
    <source>
        <dbReference type="ARBA" id="ARBA00003051"/>
    </source>
</evidence>
<dbReference type="Pfam" id="PF13923">
    <property type="entry name" value="zf-C3HC4_2"/>
    <property type="match status" value="1"/>
</dbReference>
<evidence type="ECO:0000313" key="11">
    <source>
        <dbReference type="EMBL" id="NDV34472.1"/>
    </source>
</evidence>
<dbReference type="PANTHER" id="PTHR10131">
    <property type="entry name" value="TNF RECEPTOR ASSOCIATED FACTOR"/>
    <property type="match status" value="1"/>
</dbReference>
<keyword evidence="6 8" id="KW-0863">Zinc-finger</keyword>
<evidence type="ECO:0000259" key="10">
    <source>
        <dbReference type="PROSITE" id="PS50145"/>
    </source>
</evidence>
<protein>
    <recommendedName>
        <fullName evidence="12">RING-type domain-containing protein</fullName>
    </recommendedName>
</protein>
<evidence type="ECO:0000256" key="4">
    <source>
        <dbReference type="ARBA" id="ARBA00022723"/>
    </source>
</evidence>
<dbReference type="AlphaFoldDB" id="A0A6B2LBL7"/>
<evidence type="ECO:0000256" key="5">
    <source>
        <dbReference type="ARBA" id="ARBA00022737"/>
    </source>
</evidence>
<keyword evidence="7 8" id="KW-0862">Zinc</keyword>
<dbReference type="PANTHER" id="PTHR10131:SF94">
    <property type="entry name" value="TNF RECEPTOR-ASSOCIATED FACTOR 4"/>
    <property type="match status" value="1"/>
</dbReference>
<keyword evidence="4 8" id="KW-0479">Metal-binding</keyword>
<evidence type="ECO:0000256" key="7">
    <source>
        <dbReference type="ARBA" id="ARBA00022833"/>
    </source>
</evidence>
<dbReference type="GO" id="GO:0008270">
    <property type="term" value="F:zinc ion binding"/>
    <property type="evidence" value="ECO:0007669"/>
    <property type="project" value="UniProtKB-KW"/>
</dbReference>
<dbReference type="InterPro" id="IPR013083">
    <property type="entry name" value="Znf_RING/FYVE/PHD"/>
</dbReference>
<feature type="zinc finger region" description="TRAF-type" evidence="8">
    <location>
        <begin position="174"/>
        <end position="226"/>
    </location>
</feature>
<feature type="domain" description="TRAF-type" evidence="10">
    <location>
        <begin position="174"/>
        <end position="226"/>
    </location>
</feature>
<keyword evidence="5" id="KW-0677">Repeat</keyword>
<proteinExistence type="predicted"/>
<sequence>MLIEDEPIPLELRIVDEHKLQELQCAICLGLLSHPRQCKNGHLFCETCVLRSIQRSPKCPSCRCPLSENELSRSLFVEKHINTLNLYCKNHFKYQPNQKEWLLDADGCNEVFINEEMKKHEAACPYNWVDCSWNKKCSRVRKKDLEAHLEQCEWRMVACRHCGGQFCARKLEEHFETCSSVDVLCELCGAGFKRMEMESHLLKSCQELLIHCPYGCKEKIIRKNLKQHLQGNIVEHFESMRLLHQRQLQSLEISYQNELRIRDQEIQILKRKSKNGKIDCV</sequence>
<comment type="function">
    <text evidence="1">Probable adapter protein and signal transducer that links members of the tumor necrosis factor receptor family to different signaling pathways by association with the receptor cytoplasmic domain and kinases.</text>
</comment>
<dbReference type="SUPFAM" id="SSF49599">
    <property type="entry name" value="TRAF domain-like"/>
    <property type="match status" value="1"/>
</dbReference>
<feature type="zinc finger region" description="TRAF-type" evidence="8">
    <location>
        <begin position="120"/>
        <end position="172"/>
    </location>
</feature>
<name>A0A6B2LBL7_9EUKA</name>
<dbReference type="PROSITE" id="PS50089">
    <property type="entry name" value="ZF_RING_2"/>
    <property type="match status" value="1"/>
</dbReference>
<comment type="subcellular location">
    <subcellularLocation>
        <location evidence="2">Cytoplasm</location>
    </subcellularLocation>
</comment>
<evidence type="ECO:0000256" key="3">
    <source>
        <dbReference type="ARBA" id="ARBA00022490"/>
    </source>
</evidence>
<dbReference type="EMBL" id="GIBP01005503">
    <property type="protein sequence ID" value="NDV34472.1"/>
    <property type="molecule type" value="Transcribed_RNA"/>
</dbReference>
<evidence type="ECO:0000256" key="2">
    <source>
        <dbReference type="ARBA" id="ARBA00004496"/>
    </source>
</evidence>
<feature type="domain" description="TRAF-type" evidence="10">
    <location>
        <begin position="120"/>
        <end position="172"/>
    </location>
</feature>
<accession>A0A6B2LBL7</accession>
<dbReference type="InterPro" id="IPR001293">
    <property type="entry name" value="Znf_TRAF"/>
</dbReference>
<evidence type="ECO:0000256" key="6">
    <source>
        <dbReference type="ARBA" id="ARBA00022771"/>
    </source>
</evidence>
<dbReference type="GO" id="GO:0005737">
    <property type="term" value="C:cytoplasm"/>
    <property type="evidence" value="ECO:0007669"/>
    <property type="project" value="UniProtKB-SubCell"/>
</dbReference>
<evidence type="ECO:0008006" key="12">
    <source>
        <dbReference type="Google" id="ProtNLM"/>
    </source>
</evidence>
<keyword evidence="3" id="KW-0963">Cytoplasm</keyword>
<organism evidence="11">
    <name type="scientific">Arcella intermedia</name>
    <dbReference type="NCBI Taxonomy" id="1963864"/>
    <lineage>
        <taxon>Eukaryota</taxon>
        <taxon>Amoebozoa</taxon>
        <taxon>Tubulinea</taxon>
        <taxon>Elardia</taxon>
        <taxon>Arcellinida</taxon>
        <taxon>Sphaerothecina</taxon>
        <taxon>Arcellidae</taxon>
        <taxon>Arcella</taxon>
    </lineage>
</organism>
<feature type="domain" description="RING-type" evidence="9">
    <location>
        <begin position="25"/>
        <end position="63"/>
    </location>
</feature>
<reference evidence="11" key="1">
    <citation type="journal article" date="2020" name="J. Eukaryot. Microbiol.">
        <title>De novo Sequencing, Assembly and Annotation of the Transcriptome for the Free-Living Testate Amoeba Arcella intermedia.</title>
        <authorList>
            <person name="Ribeiro G.M."/>
            <person name="Porfirio-Sousa A.L."/>
            <person name="Maurer-Alcala X.X."/>
            <person name="Katz L.A."/>
            <person name="Lahr D.J.G."/>
        </authorList>
    </citation>
    <scope>NUCLEOTIDE SEQUENCE</scope>
</reference>
<dbReference type="PROSITE" id="PS50145">
    <property type="entry name" value="ZF_TRAF"/>
    <property type="match status" value="2"/>
</dbReference>
<evidence type="ECO:0000256" key="8">
    <source>
        <dbReference type="PROSITE-ProRule" id="PRU00207"/>
    </source>
</evidence>
<dbReference type="SUPFAM" id="SSF57850">
    <property type="entry name" value="RING/U-box"/>
    <property type="match status" value="1"/>
</dbReference>